<evidence type="ECO:0000256" key="4">
    <source>
        <dbReference type="ARBA" id="ARBA00022630"/>
    </source>
</evidence>
<name>A0A0L8V455_9BACT</name>
<dbReference type="PRINTS" id="PR00369">
    <property type="entry name" value="FLAVODOXIN"/>
</dbReference>
<evidence type="ECO:0000256" key="10">
    <source>
        <dbReference type="ARBA" id="ARBA00052219"/>
    </source>
</evidence>
<dbReference type="InterPro" id="IPR001094">
    <property type="entry name" value="Flavdoxin-like"/>
</dbReference>
<evidence type="ECO:0000256" key="1">
    <source>
        <dbReference type="ARBA" id="ARBA00001917"/>
    </source>
</evidence>
<dbReference type="InterPro" id="IPR017938">
    <property type="entry name" value="Riboflavin_synthase-like_b-brl"/>
</dbReference>
<dbReference type="InterPro" id="IPR008254">
    <property type="entry name" value="Flavodoxin/NO_synth"/>
</dbReference>
<proteinExistence type="predicted"/>
<dbReference type="PANTHER" id="PTHR19384:SF128">
    <property type="entry name" value="NADPH OXIDOREDUCTASE A"/>
    <property type="match status" value="1"/>
</dbReference>
<evidence type="ECO:0000259" key="11">
    <source>
        <dbReference type="PROSITE" id="PS50902"/>
    </source>
</evidence>
<dbReference type="AlphaFoldDB" id="A0A0L8V455"/>
<dbReference type="Pfam" id="PF00175">
    <property type="entry name" value="NAD_binding_1"/>
    <property type="match status" value="1"/>
</dbReference>
<keyword evidence="8" id="KW-0560">Oxidoreductase</keyword>
<dbReference type="GO" id="GO:0050660">
    <property type="term" value="F:flavin adenine dinucleotide binding"/>
    <property type="evidence" value="ECO:0007669"/>
    <property type="project" value="TreeGrafter"/>
</dbReference>
<evidence type="ECO:0000259" key="12">
    <source>
        <dbReference type="PROSITE" id="PS51384"/>
    </source>
</evidence>
<feature type="domain" description="Flavodoxin-like" evidence="11">
    <location>
        <begin position="21"/>
        <end position="159"/>
    </location>
</feature>
<dbReference type="GO" id="GO:0019344">
    <property type="term" value="P:cysteine biosynthetic process"/>
    <property type="evidence" value="ECO:0007669"/>
    <property type="project" value="UniProtKB-KW"/>
</dbReference>
<keyword evidence="5" id="KW-0288">FMN</keyword>
<dbReference type="GO" id="GO:0004783">
    <property type="term" value="F:sulfite reductase (NADPH) activity"/>
    <property type="evidence" value="ECO:0007669"/>
    <property type="project" value="UniProtKB-EC"/>
</dbReference>
<comment type="cofactor">
    <cofactor evidence="2">
        <name>FAD</name>
        <dbReference type="ChEBI" id="CHEBI:57692"/>
    </cofactor>
</comment>
<dbReference type="Pfam" id="PF00667">
    <property type="entry name" value="FAD_binding_1"/>
    <property type="match status" value="1"/>
</dbReference>
<keyword evidence="6" id="KW-0274">FAD</keyword>
<dbReference type="SUPFAM" id="SSF63380">
    <property type="entry name" value="Riboflavin synthase domain-like"/>
    <property type="match status" value="1"/>
</dbReference>
<dbReference type="InterPro" id="IPR029039">
    <property type="entry name" value="Flavoprotein-like_sf"/>
</dbReference>
<dbReference type="PRINTS" id="PR00371">
    <property type="entry name" value="FPNCR"/>
</dbReference>
<keyword evidence="7" id="KW-0521">NADP</keyword>
<dbReference type="InterPro" id="IPR017927">
    <property type="entry name" value="FAD-bd_FR_type"/>
</dbReference>
<dbReference type="Pfam" id="PF00258">
    <property type="entry name" value="Flavodoxin_1"/>
    <property type="match status" value="1"/>
</dbReference>
<evidence type="ECO:0000256" key="9">
    <source>
        <dbReference type="ARBA" id="ARBA00023192"/>
    </source>
</evidence>
<evidence type="ECO:0000313" key="14">
    <source>
        <dbReference type="Proteomes" id="UP000036958"/>
    </source>
</evidence>
<evidence type="ECO:0000313" key="13">
    <source>
        <dbReference type="EMBL" id="KOH43199.1"/>
    </source>
</evidence>
<dbReference type="Gene3D" id="1.20.990.10">
    <property type="entry name" value="NADPH-cytochrome p450 Reductase, Chain A, domain 3"/>
    <property type="match status" value="1"/>
</dbReference>
<reference evidence="14" key="1">
    <citation type="submission" date="2015-07" db="EMBL/GenBank/DDBJ databases">
        <title>Genome sequencing of Sunxiuqinia dokdonensis strain SK.</title>
        <authorList>
            <person name="Ahn S."/>
            <person name="Kim B.-C."/>
        </authorList>
    </citation>
    <scope>NUCLEOTIDE SEQUENCE [LARGE SCALE GENOMIC DNA]</scope>
    <source>
        <strain evidence="14">SK</strain>
    </source>
</reference>
<comment type="caution">
    <text evidence="13">The sequence shown here is derived from an EMBL/GenBank/DDBJ whole genome shotgun (WGS) entry which is preliminary data.</text>
</comment>
<evidence type="ECO:0000256" key="8">
    <source>
        <dbReference type="ARBA" id="ARBA00023002"/>
    </source>
</evidence>
<dbReference type="PATRIC" id="fig|1409788.3.peg.4065"/>
<dbReference type="InterPro" id="IPR001709">
    <property type="entry name" value="Flavoprot_Pyr_Nucl_cyt_Rdtase"/>
</dbReference>
<dbReference type="FunFam" id="3.40.50.80:FF:000001">
    <property type="entry name" value="NADPH--cytochrome P450 reductase 1"/>
    <property type="match status" value="1"/>
</dbReference>
<dbReference type="PROSITE" id="PS51384">
    <property type="entry name" value="FAD_FR"/>
    <property type="match status" value="1"/>
</dbReference>
<keyword evidence="4" id="KW-0285">Flavoprotein</keyword>
<comment type="catalytic activity">
    <reaction evidence="10">
        <text>hydrogen sulfide + 3 NADP(+) + 3 H2O = sulfite + 3 NADPH + 4 H(+)</text>
        <dbReference type="Rhea" id="RHEA:13801"/>
        <dbReference type="ChEBI" id="CHEBI:15377"/>
        <dbReference type="ChEBI" id="CHEBI:15378"/>
        <dbReference type="ChEBI" id="CHEBI:17359"/>
        <dbReference type="ChEBI" id="CHEBI:29919"/>
        <dbReference type="ChEBI" id="CHEBI:57783"/>
        <dbReference type="ChEBI" id="CHEBI:58349"/>
        <dbReference type="EC" id="1.8.1.2"/>
    </reaction>
</comment>
<dbReference type="InterPro" id="IPR039261">
    <property type="entry name" value="FNR_nucleotide-bd"/>
</dbReference>
<gene>
    <name evidence="13" type="ORF">NC99_39790</name>
</gene>
<dbReference type="Gene3D" id="2.40.30.10">
    <property type="entry name" value="Translation factors"/>
    <property type="match status" value="1"/>
</dbReference>
<dbReference type="STRING" id="1409788.NC99_39790"/>
<dbReference type="InterPro" id="IPR003097">
    <property type="entry name" value="CysJ-like_FAD-binding"/>
</dbReference>
<keyword evidence="9" id="KW-0198">Cysteine biosynthesis</keyword>
<dbReference type="OrthoDB" id="9789468at2"/>
<evidence type="ECO:0000256" key="6">
    <source>
        <dbReference type="ARBA" id="ARBA00022827"/>
    </source>
</evidence>
<organism evidence="13 14">
    <name type="scientific">Sunxiuqinia dokdonensis</name>
    <dbReference type="NCBI Taxonomy" id="1409788"/>
    <lineage>
        <taxon>Bacteria</taxon>
        <taxon>Pseudomonadati</taxon>
        <taxon>Bacteroidota</taxon>
        <taxon>Bacteroidia</taxon>
        <taxon>Marinilabiliales</taxon>
        <taxon>Prolixibacteraceae</taxon>
        <taxon>Sunxiuqinia</taxon>
    </lineage>
</organism>
<dbReference type="EMBL" id="LGIA01000196">
    <property type="protein sequence ID" value="KOH43199.1"/>
    <property type="molecule type" value="Genomic_DNA"/>
</dbReference>
<evidence type="ECO:0000256" key="2">
    <source>
        <dbReference type="ARBA" id="ARBA00001974"/>
    </source>
</evidence>
<dbReference type="InterPro" id="IPR023173">
    <property type="entry name" value="NADPH_Cyt_P450_Rdtase_alpha"/>
</dbReference>
<protein>
    <recommendedName>
        <fullName evidence="3">assimilatory sulfite reductase (NADPH)</fullName>
        <ecNumber evidence="3">1.8.1.2</ecNumber>
    </recommendedName>
</protein>
<keyword evidence="14" id="KW-1185">Reference proteome</keyword>
<dbReference type="GO" id="GO:0010181">
    <property type="term" value="F:FMN binding"/>
    <property type="evidence" value="ECO:0007669"/>
    <property type="project" value="InterPro"/>
</dbReference>
<evidence type="ECO:0000256" key="5">
    <source>
        <dbReference type="ARBA" id="ARBA00022643"/>
    </source>
</evidence>
<dbReference type="InterPro" id="IPR001433">
    <property type="entry name" value="OxRdtase_FAD/NAD-bd"/>
</dbReference>
<dbReference type="Gene3D" id="3.40.50.80">
    <property type="entry name" value="Nucleotide-binding domain of ferredoxin-NADP reductase (FNR) module"/>
    <property type="match status" value="1"/>
</dbReference>
<feature type="domain" description="FAD-binding FR-type" evidence="12">
    <location>
        <begin position="181"/>
        <end position="394"/>
    </location>
</feature>
<evidence type="ECO:0000256" key="7">
    <source>
        <dbReference type="ARBA" id="ARBA00022857"/>
    </source>
</evidence>
<accession>A0A0L8V455</accession>
<dbReference type="SUPFAM" id="SSF52343">
    <property type="entry name" value="Ferredoxin reductase-like, C-terminal NADP-linked domain"/>
    <property type="match status" value="1"/>
</dbReference>
<dbReference type="Proteomes" id="UP000036958">
    <property type="component" value="Unassembled WGS sequence"/>
</dbReference>
<dbReference type="GO" id="GO:0005829">
    <property type="term" value="C:cytosol"/>
    <property type="evidence" value="ECO:0007669"/>
    <property type="project" value="TreeGrafter"/>
</dbReference>
<dbReference type="SUPFAM" id="SSF52218">
    <property type="entry name" value="Flavoproteins"/>
    <property type="match status" value="1"/>
</dbReference>
<dbReference type="PROSITE" id="PS50902">
    <property type="entry name" value="FLAVODOXIN_LIKE"/>
    <property type="match status" value="1"/>
</dbReference>
<dbReference type="PANTHER" id="PTHR19384">
    <property type="entry name" value="NITRIC OXIDE SYNTHASE-RELATED"/>
    <property type="match status" value="1"/>
</dbReference>
<sequence>MFASAVKKLFTKKKVNDQAVLTILYGGQSGNSAFLAKEAKKYLQKNNFIPRVVNMAKYDFQQLEGEEHLLMLVSTHGEGEPPEAASRFYRFLFSEEAPRLDRLNFAVCGLGDSSYEHFCQTGKDMDRRLHELGGTRLFDRVDCDVEFHQSAAQWLSGILAVLQNHGGAKTETLQIEADTQRKTFQAVVRQKFRLNTGSDSATFHVVLSVDHRDFSYQPGDSISIIPRNPDLLVQLVLRRLGYTEDVEVNYDDDSHSFQWLLTHAFELTTLSRGLLRRYQAVSKSAGLEALLADEKELNRYLKNHDVADLFADFPSQAGPGELVSIFRKLQARLYSIASSPRIHPGEVHLTVKQVCFSNRGREREGACSSYLNQRLVPGESLPIQVVPNEQFRLPAKPDVPVIMVGAGTGVAPFRAFMQERAQQQIPSKNWLFFGEKRQQYDFLYREDWAGWLSNRRLSRLDLAFSRDRDEKVYVQHKIRQEESTFFEWLDQGAHVYVCGSVAMGHAVRETIRELVALAGNLSDRESENYLNSLMEEGRWHMDVY</sequence>
<dbReference type="Gene3D" id="3.40.50.360">
    <property type="match status" value="1"/>
</dbReference>
<evidence type="ECO:0000256" key="3">
    <source>
        <dbReference type="ARBA" id="ARBA00012604"/>
    </source>
</evidence>
<comment type="cofactor">
    <cofactor evidence="1">
        <name>FMN</name>
        <dbReference type="ChEBI" id="CHEBI:58210"/>
    </cofactor>
</comment>
<keyword evidence="9" id="KW-0028">Amino-acid biosynthesis</keyword>
<dbReference type="EC" id="1.8.1.2" evidence="3"/>